<dbReference type="Proteomes" id="UP001302349">
    <property type="component" value="Chromosome"/>
</dbReference>
<evidence type="ECO:0000256" key="1">
    <source>
        <dbReference type="ARBA" id="ARBA00023239"/>
    </source>
</evidence>
<evidence type="ECO:0000313" key="3">
    <source>
        <dbReference type="Proteomes" id="UP001302349"/>
    </source>
</evidence>
<dbReference type="Pfam" id="PF22817">
    <property type="entry name" value="ApeP-like"/>
    <property type="match status" value="1"/>
</dbReference>
<dbReference type="RefSeq" id="WP_317487999.1">
    <property type="nucleotide sequence ID" value="NZ_CP136051.1"/>
</dbReference>
<protein>
    <submittedName>
        <fullName evidence="2">Beta-hydroxyacyl-ACP dehydratase</fullName>
    </submittedName>
</protein>
<dbReference type="EMBL" id="CP136051">
    <property type="protein sequence ID" value="WOK05237.1"/>
    <property type="molecule type" value="Genomic_DNA"/>
</dbReference>
<sequence>MKRGDQTIEELLPHRAPFLFVDDIVSANKEEIVAVKTFDSETNLWLKGSFPEHNFVPGTILIESMAQCGGAAIKQMGILDGLFALTSIEHAEFFKGVEYDQPVKYVIKNIRISDKLIKQSGIAYVNELLALEATWLCVRMG</sequence>
<dbReference type="InterPro" id="IPR016776">
    <property type="entry name" value="ApeP-like_dehydratase"/>
</dbReference>
<dbReference type="InterPro" id="IPR013114">
    <property type="entry name" value="FabA_FabZ"/>
</dbReference>
<proteinExistence type="predicted"/>
<reference evidence="2 3" key="1">
    <citation type="journal article" date="2023" name="Microbiol. Resour. Announc.">
        <title>Complete Genome Sequence of Imperialibacter roseus strain P4T.</title>
        <authorList>
            <person name="Tizabi D.R."/>
            <person name="Bachvaroff T."/>
            <person name="Hill R.T."/>
        </authorList>
    </citation>
    <scope>NUCLEOTIDE SEQUENCE [LARGE SCALE GENOMIC DNA]</scope>
    <source>
        <strain evidence="2 3">P4T</strain>
    </source>
</reference>
<dbReference type="SUPFAM" id="SSF54637">
    <property type="entry name" value="Thioesterase/thiol ester dehydrase-isomerase"/>
    <property type="match status" value="1"/>
</dbReference>
<dbReference type="InterPro" id="IPR029069">
    <property type="entry name" value="HotDog_dom_sf"/>
</dbReference>
<dbReference type="PANTHER" id="PTHR30272:SF1">
    <property type="entry name" value="3-HYDROXYACYL-[ACYL-CARRIER-PROTEIN] DEHYDRATASE"/>
    <property type="match status" value="1"/>
</dbReference>
<name>A0ABZ0IJP1_9BACT</name>
<dbReference type="Gene3D" id="3.10.129.10">
    <property type="entry name" value="Hotdog Thioesterase"/>
    <property type="match status" value="1"/>
</dbReference>
<gene>
    <name evidence="2" type="ORF">RT717_19335</name>
</gene>
<dbReference type="PANTHER" id="PTHR30272">
    <property type="entry name" value="3-HYDROXYACYL-[ACYL-CARRIER-PROTEIN] DEHYDRATASE"/>
    <property type="match status" value="1"/>
</dbReference>
<organism evidence="2 3">
    <name type="scientific">Imperialibacter roseus</name>
    <dbReference type="NCBI Taxonomy" id="1324217"/>
    <lineage>
        <taxon>Bacteria</taxon>
        <taxon>Pseudomonadati</taxon>
        <taxon>Bacteroidota</taxon>
        <taxon>Cytophagia</taxon>
        <taxon>Cytophagales</taxon>
        <taxon>Flammeovirgaceae</taxon>
        <taxon>Imperialibacter</taxon>
    </lineage>
</organism>
<accession>A0ABZ0IJP1</accession>
<keyword evidence="3" id="KW-1185">Reference proteome</keyword>
<evidence type="ECO:0000313" key="2">
    <source>
        <dbReference type="EMBL" id="WOK05237.1"/>
    </source>
</evidence>
<keyword evidence="1" id="KW-0456">Lyase</keyword>